<dbReference type="GO" id="GO:0000307">
    <property type="term" value="C:cyclin-dependent protein kinase holoenzyme complex"/>
    <property type="evidence" value="ECO:0000318"/>
    <property type="project" value="GO_Central"/>
</dbReference>
<evidence type="ECO:0000256" key="5">
    <source>
        <dbReference type="SAM" id="MobiDB-lite"/>
    </source>
</evidence>
<dbReference type="EMBL" id="GL732539">
    <property type="protein sequence ID" value="EFX82825.1"/>
    <property type="molecule type" value="Genomic_DNA"/>
</dbReference>
<dbReference type="GO" id="GO:0005737">
    <property type="term" value="C:cytoplasm"/>
    <property type="evidence" value="ECO:0000318"/>
    <property type="project" value="GO_Central"/>
</dbReference>
<keyword evidence="1" id="KW-0132">Cell division</keyword>
<evidence type="ECO:0000256" key="4">
    <source>
        <dbReference type="RuleBase" id="RU000383"/>
    </source>
</evidence>
<name>E9GCQ2_DAPPU</name>
<dbReference type="SUPFAM" id="SSF47954">
    <property type="entry name" value="Cyclin-like"/>
    <property type="match status" value="2"/>
</dbReference>
<feature type="domain" description="Cyclin-like" evidence="6">
    <location>
        <begin position="195"/>
        <end position="279"/>
    </location>
</feature>
<dbReference type="InterPro" id="IPR006671">
    <property type="entry name" value="Cyclin_N"/>
</dbReference>
<evidence type="ECO:0000256" key="1">
    <source>
        <dbReference type="ARBA" id="ARBA00022618"/>
    </source>
</evidence>
<evidence type="ECO:0000259" key="7">
    <source>
        <dbReference type="SMART" id="SM01332"/>
    </source>
</evidence>
<sequence>MAPTKPSGITQMVTRMRAAANPRATVNPSKAVAENNSLVNKKRKAETVLTSDNKKRSALGDLTNANSKLQDAKKAAKAAKVSSLTNSTNLARPQLSRPSTKALTLNVVKEDVKVPEQIDSEATIYFSPENAKPKRKLPPNVEDFDSECGTDPFQTPQYAQDIFLYFKQRELKFIPRRYMDQQTELTCDMRAVLVDWLVEVQESFELNHETLYSAVRLVDLYLSHTTVNKENLQLVGTTAMLISSKFEERCPPCVDDFLYICDDAYTRRDLIKMEMSVLKAVDFDIGLPLSYSFLRRYARVSKASMETLTLARFILETSLMEYDLINVKDSLMAASALMMAFQMQNSGEWTPTLEYYSSFTKAELRETTCRLHAMLIKLQSKNLKTIRNKYSHKVFYEVAKIALPAEMEF</sequence>
<keyword evidence="2 4" id="KW-0195">Cyclin</keyword>
<feature type="domain" description="Cyclin C-terminal" evidence="7">
    <location>
        <begin position="288"/>
        <end position="404"/>
    </location>
</feature>
<feature type="region of interest" description="Disordered" evidence="5">
    <location>
        <begin position="20"/>
        <end position="47"/>
    </location>
</feature>
<dbReference type="AlphaFoldDB" id="E9GCQ2"/>
<dbReference type="InParanoid" id="E9GCQ2"/>
<evidence type="ECO:0000259" key="6">
    <source>
        <dbReference type="SMART" id="SM00385"/>
    </source>
</evidence>
<proteinExistence type="inferred from homology"/>
<dbReference type="CDD" id="cd20508">
    <property type="entry name" value="CYCLIN_CCNB3_rpt1"/>
    <property type="match status" value="1"/>
</dbReference>
<dbReference type="CDD" id="cd20510">
    <property type="entry name" value="CYCLIN_CCNB3_rpt2"/>
    <property type="match status" value="1"/>
</dbReference>
<dbReference type="InterPro" id="IPR013763">
    <property type="entry name" value="Cyclin-like_dom"/>
</dbReference>
<dbReference type="InterPro" id="IPR039361">
    <property type="entry name" value="Cyclin"/>
</dbReference>
<evidence type="ECO:0000313" key="9">
    <source>
        <dbReference type="Proteomes" id="UP000000305"/>
    </source>
</evidence>
<dbReference type="OrthoDB" id="5590282at2759"/>
<dbReference type="InterPro" id="IPR004367">
    <property type="entry name" value="Cyclin_C-dom"/>
</dbReference>
<dbReference type="InterPro" id="IPR046965">
    <property type="entry name" value="Cyclin_A/B-like"/>
</dbReference>
<evidence type="ECO:0000256" key="2">
    <source>
        <dbReference type="ARBA" id="ARBA00023127"/>
    </source>
</evidence>
<dbReference type="SMART" id="SM00385">
    <property type="entry name" value="CYCLIN"/>
    <property type="match status" value="2"/>
</dbReference>
<dbReference type="PhylomeDB" id="E9GCQ2"/>
<feature type="compositionally biased region" description="Polar residues" evidence="5">
    <location>
        <begin position="24"/>
        <end position="39"/>
    </location>
</feature>
<dbReference type="FunFam" id="1.10.472.10:FF:000001">
    <property type="entry name" value="G2/mitotic-specific cyclin"/>
    <property type="match status" value="1"/>
</dbReference>
<evidence type="ECO:0000256" key="3">
    <source>
        <dbReference type="ARBA" id="ARBA00023306"/>
    </source>
</evidence>
<dbReference type="GO" id="GO:0000082">
    <property type="term" value="P:G1/S transition of mitotic cell cycle"/>
    <property type="evidence" value="ECO:0000318"/>
    <property type="project" value="GO_Central"/>
</dbReference>
<reference evidence="8 9" key="1">
    <citation type="journal article" date="2011" name="Science">
        <title>The ecoresponsive genome of Daphnia pulex.</title>
        <authorList>
            <person name="Colbourne J.K."/>
            <person name="Pfrender M.E."/>
            <person name="Gilbert D."/>
            <person name="Thomas W.K."/>
            <person name="Tucker A."/>
            <person name="Oakley T.H."/>
            <person name="Tokishita S."/>
            <person name="Aerts A."/>
            <person name="Arnold G.J."/>
            <person name="Basu M.K."/>
            <person name="Bauer D.J."/>
            <person name="Caceres C.E."/>
            <person name="Carmel L."/>
            <person name="Casola C."/>
            <person name="Choi J.H."/>
            <person name="Detter J.C."/>
            <person name="Dong Q."/>
            <person name="Dusheyko S."/>
            <person name="Eads B.D."/>
            <person name="Frohlich T."/>
            <person name="Geiler-Samerotte K.A."/>
            <person name="Gerlach D."/>
            <person name="Hatcher P."/>
            <person name="Jogdeo S."/>
            <person name="Krijgsveld J."/>
            <person name="Kriventseva E.V."/>
            <person name="Kultz D."/>
            <person name="Laforsch C."/>
            <person name="Lindquist E."/>
            <person name="Lopez J."/>
            <person name="Manak J.R."/>
            <person name="Muller J."/>
            <person name="Pangilinan J."/>
            <person name="Patwardhan R.P."/>
            <person name="Pitluck S."/>
            <person name="Pritham E.J."/>
            <person name="Rechtsteiner A."/>
            <person name="Rho M."/>
            <person name="Rogozin I.B."/>
            <person name="Sakarya O."/>
            <person name="Salamov A."/>
            <person name="Schaack S."/>
            <person name="Shapiro H."/>
            <person name="Shiga Y."/>
            <person name="Skalitzky C."/>
            <person name="Smith Z."/>
            <person name="Souvorov A."/>
            <person name="Sung W."/>
            <person name="Tang Z."/>
            <person name="Tsuchiya D."/>
            <person name="Tu H."/>
            <person name="Vos H."/>
            <person name="Wang M."/>
            <person name="Wolf Y.I."/>
            <person name="Yamagata H."/>
            <person name="Yamada T."/>
            <person name="Ye Y."/>
            <person name="Shaw J.R."/>
            <person name="Andrews J."/>
            <person name="Crease T.J."/>
            <person name="Tang H."/>
            <person name="Lucas S.M."/>
            <person name="Robertson H.M."/>
            <person name="Bork P."/>
            <person name="Koonin E.V."/>
            <person name="Zdobnov E.M."/>
            <person name="Grigoriev I.V."/>
            <person name="Lynch M."/>
            <person name="Boore J.L."/>
        </authorList>
    </citation>
    <scope>NUCLEOTIDE SEQUENCE [LARGE SCALE GENOMIC DNA]</scope>
</reference>
<dbReference type="HOGENOM" id="CLU_020695_2_0_1"/>
<dbReference type="PANTHER" id="PTHR10177">
    <property type="entry name" value="CYCLINS"/>
    <property type="match status" value="1"/>
</dbReference>
<dbReference type="GO" id="GO:0016538">
    <property type="term" value="F:cyclin-dependent protein serine/threonine kinase regulator activity"/>
    <property type="evidence" value="ECO:0000318"/>
    <property type="project" value="GO_Central"/>
</dbReference>
<keyword evidence="9" id="KW-1185">Reference proteome</keyword>
<dbReference type="FunCoup" id="E9GCQ2">
    <property type="interactions" value="93"/>
</dbReference>
<dbReference type="Proteomes" id="UP000000305">
    <property type="component" value="Unassembled WGS sequence"/>
</dbReference>
<dbReference type="Gene3D" id="1.10.472.10">
    <property type="entry name" value="Cyclin-like"/>
    <property type="match status" value="2"/>
</dbReference>
<dbReference type="SMART" id="SM01332">
    <property type="entry name" value="Cyclin_C"/>
    <property type="match status" value="1"/>
</dbReference>
<dbReference type="STRING" id="6669.E9GCQ2"/>
<evidence type="ECO:0000313" key="8">
    <source>
        <dbReference type="EMBL" id="EFX82825.1"/>
    </source>
</evidence>
<dbReference type="InterPro" id="IPR036915">
    <property type="entry name" value="Cyclin-like_sf"/>
</dbReference>
<protein>
    <submittedName>
        <fullName evidence="8">Cyclin B3-like protein</fullName>
    </submittedName>
</protein>
<dbReference type="KEGG" id="dpx:DAPPUDRAFT_210441"/>
<dbReference type="Pfam" id="PF00134">
    <property type="entry name" value="Cyclin_N"/>
    <property type="match status" value="1"/>
</dbReference>
<organism evidence="8 9">
    <name type="scientific">Daphnia pulex</name>
    <name type="common">Water flea</name>
    <dbReference type="NCBI Taxonomy" id="6669"/>
    <lineage>
        <taxon>Eukaryota</taxon>
        <taxon>Metazoa</taxon>
        <taxon>Ecdysozoa</taxon>
        <taxon>Arthropoda</taxon>
        <taxon>Crustacea</taxon>
        <taxon>Branchiopoda</taxon>
        <taxon>Diplostraca</taxon>
        <taxon>Cladocera</taxon>
        <taxon>Anomopoda</taxon>
        <taxon>Daphniidae</taxon>
        <taxon>Daphnia</taxon>
    </lineage>
</organism>
<dbReference type="OMA" id="VEPLMWE"/>
<keyword evidence="3" id="KW-0131">Cell cycle</keyword>
<gene>
    <name evidence="8" type="ORF">DAPPUDRAFT_210441</name>
</gene>
<dbReference type="PIRSF" id="PIRSF001771">
    <property type="entry name" value="Cyclin_A_B_D_E"/>
    <property type="match status" value="1"/>
</dbReference>
<dbReference type="GO" id="GO:0051301">
    <property type="term" value="P:cell division"/>
    <property type="evidence" value="ECO:0007669"/>
    <property type="project" value="UniProtKB-KW"/>
</dbReference>
<dbReference type="GO" id="GO:0005634">
    <property type="term" value="C:nucleus"/>
    <property type="evidence" value="ECO:0000318"/>
    <property type="project" value="GO_Central"/>
</dbReference>
<feature type="domain" description="Cyclin-like" evidence="6">
    <location>
        <begin position="292"/>
        <end position="373"/>
    </location>
</feature>
<comment type="similarity">
    <text evidence="4">Belongs to the cyclin family.</text>
</comment>
<accession>E9GCQ2</accession>
<dbReference type="Pfam" id="PF02984">
    <property type="entry name" value="Cyclin_C"/>
    <property type="match status" value="1"/>
</dbReference>
<dbReference type="eggNOG" id="KOG0653">
    <property type="taxonomic scope" value="Eukaryota"/>
</dbReference>